<keyword evidence="2" id="KW-1185">Reference proteome</keyword>
<protein>
    <submittedName>
        <fullName evidence="1">Uncharacterized protein</fullName>
    </submittedName>
</protein>
<proteinExistence type="predicted"/>
<dbReference type="EnsemblMetazoa" id="GAUT046617-RA">
    <property type="protein sequence ID" value="GAUT046617-PA"/>
    <property type="gene ID" value="GAUT046617"/>
</dbReference>
<dbReference type="Proteomes" id="UP000078200">
    <property type="component" value="Unassembled WGS sequence"/>
</dbReference>
<sequence>MKNRLDWITPVTPDSYKYSHTVYLLLYNGEAHSTAVKGMLLTHCHNDDIVDRNNDVISLIRAGRCDGRDLKRRVVLCPVIFVIGINVIEIDWVSGAAAAAARQVKIG</sequence>
<name>A0A1A9VT33_GLOAU</name>
<organism evidence="1 2">
    <name type="scientific">Glossina austeni</name>
    <name type="common">Savannah tsetse fly</name>
    <dbReference type="NCBI Taxonomy" id="7395"/>
    <lineage>
        <taxon>Eukaryota</taxon>
        <taxon>Metazoa</taxon>
        <taxon>Ecdysozoa</taxon>
        <taxon>Arthropoda</taxon>
        <taxon>Hexapoda</taxon>
        <taxon>Insecta</taxon>
        <taxon>Pterygota</taxon>
        <taxon>Neoptera</taxon>
        <taxon>Endopterygota</taxon>
        <taxon>Diptera</taxon>
        <taxon>Brachycera</taxon>
        <taxon>Muscomorpha</taxon>
        <taxon>Hippoboscoidea</taxon>
        <taxon>Glossinidae</taxon>
        <taxon>Glossina</taxon>
    </lineage>
</organism>
<reference evidence="1" key="1">
    <citation type="submission" date="2020-05" db="UniProtKB">
        <authorList>
            <consortium name="EnsemblMetazoa"/>
        </authorList>
    </citation>
    <scope>IDENTIFICATION</scope>
    <source>
        <strain evidence="1">TTRI</strain>
    </source>
</reference>
<dbReference type="VEuPathDB" id="VectorBase:GAUT046617"/>
<dbReference type="AlphaFoldDB" id="A0A1A9VT33"/>
<evidence type="ECO:0000313" key="2">
    <source>
        <dbReference type="Proteomes" id="UP000078200"/>
    </source>
</evidence>
<accession>A0A1A9VT33</accession>
<evidence type="ECO:0000313" key="1">
    <source>
        <dbReference type="EnsemblMetazoa" id="GAUT046617-PA"/>
    </source>
</evidence>